<name>A0A0A0HUT9_PARBD</name>
<dbReference type="AlphaFoldDB" id="A0A0A0HUT9"/>
<protein>
    <submittedName>
        <fullName evidence="1">Uncharacterized protein</fullName>
    </submittedName>
</protein>
<dbReference type="KEGG" id="pbn:PADG_12067"/>
<organism evidence="1 2">
    <name type="scientific">Paracoccidioides brasiliensis (strain Pb18)</name>
    <dbReference type="NCBI Taxonomy" id="502780"/>
    <lineage>
        <taxon>Eukaryota</taxon>
        <taxon>Fungi</taxon>
        <taxon>Dikarya</taxon>
        <taxon>Ascomycota</taxon>
        <taxon>Pezizomycotina</taxon>
        <taxon>Eurotiomycetes</taxon>
        <taxon>Eurotiomycetidae</taxon>
        <taxon>Onygenales</taxon>
        <taxon>Ajellomycetaceae</taxon>
        <taxon>Paracoccidioides</taxon>
    </lineage>
</organism>
<dbReference type="GeneID" id="22587964"/>
<gene>
    <name evidence="1" type="ORF">PADG_12067</name>
</gene>
<evidence type="ECO:0000313" key="2">
    <source>
        <dbReference type="Proteomes" id="UP000001628"/>
    </source>
</evidence>
<dbReference type="EMBL" id="KN275964">
    <property type="protein sequence ID" value="KGM91761.1"/>
    <property type="molecule type" value="Genomic_DNA"/>
</dbReference>
<reference evidence="1 2" key="1">
    <citation type="journal article" date="2011" name="PLoS Genet.">
        <title>Comparative genomic analysis of human fungal pathogens causing paracoccidioidomycosis.</title>
        <authorList>
            <person name="Desjardins C.A."/>
            <person name="Champion M.D."/>
            <person name="Holder J.W."/>
            <person name="Muszewska A."/>
            <person name="Goldberg J."/>
            <person name="Bailao A.M."/>
            <person name="Brigido M.M."/>
            <person name="Ferreira M.E."/>
            <person name="Garcia A.M."/>
            <person name="Grynberg M."/>
            <person name="Gujja S."/>
            <person name="Heiman D.I."/>
            <person name="Henn M.R."/>
            <person name="Kodira C.D."/>
            <person name="Leon-Narvaez H."/>
            <person name="Longo L.V."/>
            <person name="Ma L.J."/>
            <person name="Malavazi I."/>
            <person name="Matsuo A.L."/>
            <person name="Morais F.V."/>
            <person name="Pereira M."/>
            <person name="Rodriguez-Brito S."/>
            <person name="Sakthikumar S."/>
            <person name="Salem-Izacc S.M."/>
            <person name="Sykes S.M."/>
            <person name="Teixeira M.M."/>
            <person name="Vallejo M.C."/>
            <person name="Walter M.E."/>
            <person name="Yandava C."/>
            <person name="Young S."/>
            <person name="Zeng Q."/>
            <person name="Zucker J."/>
            <person name="Felipe M.S."/>
            <person name="Goldman G.H."/>
            <person name="Haas B.J."/>
            <person name="McEwen J.G."/>
            <person name="Nino-Vega G."/>
            <person name="Puccia R."/>
            <person name="San-Blas G."/>
            <person name="Soares C.M."/>
            <person name="Birren B.W."/>
            <person name="Cuomo C.A."/>
        </authorList>
    </citation>
    <scope>NUCLEOTIDE SEQUENCE [LARGE SCALE GENOMIC DNA]</scope>
    <source>
        <strain evidence="1 2">Pb18</strain>
    </source>
</reference>
<sequence length="153" mass="17295">MCRIRRWIDIVIFFDSGRRGKLRRSQDPRAVGDGEIGDLAFRSDYISVIDDMENGRGRETSRLSDQISEVQFLGQISIVQKFLLHNDQQQASEIAIGCLRIATSTQTNRVIGRKIGRPGSSASNLLVDKKDDKNDRRRDTRAWTINAARGCCP</sequence>
<dbReference type="Proteomes" id="UP000001628">
    <property type="component" value="Unassembled WGS sequence"/>
</dbReference>
<evidence type="ECO:0000313" key="1">
    <source>
        <dbReference type="EMBL" id="KGM91761.1"/>
    </source>
</evidence>
<dbReference type="RefSeq" id="XP_010761934.1">
    <property type="nucleotide sequence ID" value="XM_010763632.1"/>
</dbReference>
<keyword evidence="2" id="KW-1185">Reference proteome</keyword>
<dbReference type="InParanoid" id="A0A0A0HUT9"/>
<dbReference type="VEuPathDB" id="FungiDB:PADG_12067"/>
<proteinExistence type="predicted"/>
<dbReference type="HOGENOM" id="CLU_1741147_0_0_1"/>
<accession>A0A0A0HUT9</accession>